<gene>
    <name evidence="5" type="primary">20203048</name>
    <name evidence="4" type="ORF">HELRODRAFT_170023</name>
</gene>
<sequence length="786" mass="88053">MAGFLYFFLCWFVGWLAGWLVTLVCFHLFSIRHRWTDKKANIEAKKNKHNLSGDVVKWLRCLALLLQQPVSNTSHFCLIDILTSVQLVAQRNSVVASVLKIHVCTCMSTKFNLQNANAMASQTWACSLNRFKHTFVSCSVSFFKMFLSRTHEQVQGADDECVGVEWVKVCGVEWRCVWSRVEVCVGWSGGVCEVEWRCVWGEVETTPHHFRPHYTTSDHTTPLQTTPHHFRPHHIRTQSKVGISLDSNLDTASTMPGTLTISPSRRFNELHVPTHPLQQQLQQPSFSRQQQQQRHQVTTYVTRPPTLPQKFVFDEKFKRFYMVSTNGLFALDSNLRIVKQIPTNKLTCTNLNNNNNNNHNNKMNTDDDDHMEGVDDHHEKILLISRQTNELIMCCPINQQLICEAWSLPNISRQQQQQQQQMQQQVLQQQQQTQQQKQQQQQYNIAFIGPGMHEHTNVLHTAGFYKTSKRLLAPTFSSLSLSNNNSHASKFSLSYSDPVGGYSKIKYKDGHYPSDVMSHVTGFYHDSYVYYVMNLPSSSSLLPTSSQNSLKNISSFGASVTQIDASVPVSSPSSSSSSLTSSSSSSAHTTSSTSSTISSSKIVQICLRKGHFNSLVEIPLTCAAKNVHDGNELSGGGGGGGATASNAVVNNVNYNKIISALLIKPKQKLAQSFGISEKDAILIASFQGVSNNKVNNFNTNNNNNNKNDNKNDNNVSSNLEGSSQAKNNLFSALCYYLLSDVRRKVVENVNNCLSGAQKNQGIYTGNRKCKTSVSQAICFFCCFFFL</sequence>
<dbReference type="KEGG" id="hro:HELRODRAFT_170023"/>
<dbReference type="GeneID" id="20203048"/>
<evidence type="ECO:0000313" key="4">
    <source>
        <dbReference type="EMBL" id="ESO07490.1"/>
    </source>
</evidence>
<keyword evidence="6" id="KW-1185">Reference proteome</keyword>
<dbReference type="EMBL" id="KB096183">
    <property type="protein sequence ID" value="ESO07490.1"/>
    <property type="molecule type" value="Genomic_DNA"/>
</dbReference>
<evidence type="ECO:0000256" key="2">
    <source>
        <dbReference type="SAM" id="MobiDB-lite"/>
    </source>
</evidence>
<dbReference type="InterPro" id="IPR015943">
    <property type="entry name" value="WD40/YVTN_repeat-like_dom_sf"/>
</dbReference>
<dbReference type="Gene3D" id="2.130.10.10">
    <property type="entry name" value="YVTN repeat-like/Quinoprotein amine dehydrogenase"/>
    <property type="match status" value="1"/>
</dbReference>
<reference evidence="6" key="1">
    <citation type="submission" date="2012-12" db="EMBL/GenBank/DDBJ databases">
        <authorList>
            <person name="Hellsten U."/>
            <person name="Grimwood J."/>
            <person name="Chapman J.A."/>
            <person name="Shapiro H."/>
            <person name="Aerts A."/>
            <person name="Otillar R.P."/>
            <person name="Terry A.Y."/>
            <person name="Boore J.L."/>
            <person name="Simakov O."/>
            <person name="Marletaz F."/>
            <person name="Cho S.-J."/>
            <person name="Edsinger-Gonzales E."/>
            <person name="Havlak P."/>
            <person name="Kuo D.-H."/>
            <person name="Larsson T."/>
            <person name="Lv J."/>
            <person name="Arendt D."/>
            <person name="Savage R."/>
            <person name="Osoegawa K."/>
            <person name="de Jong P."/>
            <person name="Lindberg D.R."/>
            <person name="Seaver E.C."/>
            <person name="Weisblat D.A."/>
            <person name="Putnam N.H."/>
            <person name="Grigoriev I.V."/>
            <person name="Rokhsar D.S."/>
        </authorList>
    </citation>
    <scope>NUCLEOTIDE SEQUENCE</scope>
</reference>
<dbReference type="CTD" id="20203048"/>
<name>T1F2J8_HELRO</name>
<evidence type="ECO:0000256" key="3">
    <source>
        <dbReference type="SAM" id="Phobius"/>
    </source>
</evidence>
<reference evidence="5" key="3">
    <citation type="submission" date="2015-06" db="UniProtKB">
        <authorList>
            <consortium name="EnsemblMetazoa"/>
        </authorList>
    </citation>
    <scope>IDENTIFICATION</scope>
</reference>
<dbReference type="InterPro" id="IPR036352">
    <property type="entry name" value="Semap_dom_sf"/>
</dbReference>
<dbReference type="HOGENOM" id="CLU_356900_0_0_1"/>
<dbReference type="GO" id="GO:0070847">
    <property type="term" value="C:core mediator complex"/>
    <property type="evidence" value="ECO:0000318"/>
    <property type="project" value="GO_Central"/>
</dbReference>
<dbReference type="RefSeq" id="XP_009014101.1">
    <property type="nucleotide sequence ID" value="XM_009015853.1"/>
</dbReference>
<keyword evidence="3" id="KW-0812">Transmembrane</keyword>
<dbReference type="PANTHER" id="PTHR31804:SF2">
    <property type="entry name" value="CUE DOMAIN-CONTAINING PROTEIN-RELATED"/>
    <property type="match status" value="1"/>
</dbReference>
<dbReference type="EMBL" id="AMQM01003458">
    <property type="status" value="NOT_ANNOTATED_CDS"/>
    <property type="molecule type" value="Genomic_DNA"/>
</dbReference>
<feature type="compositionally biased region" description="Low complexity" evidence="2">
    <location>
        <begin position="695"/>
        <end position="718"/>
    </location>
</feature>
<dbReference type="EMBL" id="AMQM01003459">
    <property type="status" value="NOT_ANNOTATED_CDS"/>
    <property type="molecule type" value="Genomic_DNA"/>
</dbReference>
<dbReference type="STRING" id="6412.T1F2J8"/>
<organism evidence="5 6">
    <name type="scientific">Helobdella robusta</name>
    <name type="common">Californian leech</name>
    <dbReference type="NCBI Taxonomy" id="6412"/>
    <lineage>
        <taxon>Eukaryota</taxon>
        <taxon>Metazoa</taxon>
        <taxon>Spiralia</taxon>
        <taxon>Lophotrochozoa</taxon>
        <taxon>Annelida</taxon>
        <taxon>Clitellata</taxon>
        <taxon>Hirudinea</taxon>
        <taxon>Rhynchobdellida</taxon>
        <taxon>Glossiphoniidae</taxon>
        <taxon>Helobdella</taxon>
    </lineage>
</organism>
<protein>
    <recommendedName>
        <fullName evidence="7">Sema domain-containing protein</fullName>
    </recommendedName>
</protein>
<proteinExistence type="predicted"/>
<dbReference type="InParanoid" id="T1F2J8"/>
<keyword evidence="3" id="KW-1133">Transmembrane helix</keyword>
<feature type="coiled-coil region" evidence="1">
    <location>
        <begin position="412"/>
        <end position="439"/>
    </location>
</feature>
<dbReference type="eggNOG" id="KOG3610">
    <property type="taxonomic scope" value="Eukaryota"/>
</dbReference>
<dbReference type="Proteomes" id="UP000015101">
    <property type="component" value="Unassembled WGS sequence"/>
</dbReference>
<evidence type="ECO:0000313" key="6">
    <source>
        <dbReference type="Proteomes" id="UP000015101"/>
    </source>
</evidence>
<dbReference type="SUPFAM" id="SSF101912">
    <property type="entry name" value="Sema domain"/>
    <property type="match status" value="2"/>
</dbReference>
<dbReference type="PANTHER" id="PTHR31804">
    <property type="entry name" value="MEDIATOR OF RNA POLYMERASE II TRANSCRIPTION SUBUNIT 15"/>
    <property type="match status" value="1"/>
</dbReference>
<feature type="region of interest" description="Disordered" evidence="2">
    <location>
        <begin position="571"/>
        <end position="594"/>
    </location>
</feature>
<feature type="transmembrane region" description="Helical" evidence="3">
    <location>
        <begin position="6"/>
        <end position="29"/>
    </location>
</feature>
<evidence type="ECO:0008006" key="7">
    <source>
        <dbReference type="Google" id="ProtNLM"/>
    </source>
</evidence>
<dbReference type="EnsemblMetazoa" id="HelroT170023">
    <property type="protein sequence ID" value="HelroP170023"/>
    <property type="gene ID" value="HelroG170023"/>
</dbReference>
<evidence type="ECO:0000313" key="5">
    <source>
        <dbReference type="EnsemblMetazoa" id="HelroP170023"/>
    </source>
</evidence>
<accession>T1F2J8</accession>
<keyword evidence="1" id="KW-0175">Coiled coil</keyword>
<dbReference type="AlphaFoldDB" id="T1F2J8"/>
<feature type="region of interest" description="Disordered" evidence="2">
    <location>
        <begin position="695"/>
        <end position="720"/>
    </location>
</feature>
<reference evidence="4 6" key="2">
    <citation type="journal article" date="2013" name="Nature">
        <title>Insights into bilaterian evolution from three spiralian genomes.</title>
        <authorList>
            <person name="Simakov O."/>
            <person name="Marletaz F."/>
            <person name="Cho S.J."/>
            <person name="Edsinger-Gonzales E."/>
            <person name="Havlak P."/>
            <person name="Hellsten U."/>
            <person name="Kuo D.H."/>
            <person name="Larsson T."/>
            <person name="Lv J."/>
            <person name="Arendt D."/>
            <person name="Savage R."/>
            <person name="Osoegawa K."/>
            <person name="de Jong P."/>
            <person name="Grimwood J."/>
            <person name="Chapman J.A."/>
            <person name="Shapiro H."/>
            <person name="Aerts A."/>
            <person name="Otillar R.P."/>
            <person name="Terry A.Y."/>
            <person name="Boore J.L."/>
            <person name="Grigoriev I.V."/>
            <person name="Lindberg D.R."/>
            <person name="Seaver E.C."/>
            <person name="Weisblat D.A."/>
            <person name="Putnam N.H."/>
            <person name="Rokhsar D.S."/>
        </authorList>
    </citation>
    <scope>NUCLEOTIDE SEQUENCE</scope>
</reference>
<evidence type="ECO:0000256" key="1">
    <source>
        <dbReference type="SAM" id="Coils"/>
    </source>
</evidence>
<keyword evidence="3" id="KW-0472">Membrane</keyword>